<feature type="region of interest" description="Disordered" evidence="1">
    <location>
        <begin position="1"/>
        <end position="35"/>
    </location>
</feature>
<proteinExistence type="predicted"/>
<evidence type="ECO:0000256" key="2">
    <source>
        <dbReference type="SAM" id="Phobius"/>
    </source>
</evidence>
<gene>
    <name evidence="3" type="ORF">MGWOODY_Smn1333</name>
</gene>
<protein>
    <submittedName>
        <fullName evidence="3">Uncharacterized protein</fullName>
    </submittedName>
</protein>
<name>A0A160TGU6_9ZZZZ</name>
<keyword evidence="2" id="KW-0812">Transmembrane</keyword>
<feature type="region of interest" description="Disordered" evidence="1">
    <location>
        <begin position="82"/>
        <end position="110"/>
    </location>
</feature>
<dbReference type="AlphaFoldDB" id="A0A160TGU6"/>
<dbReference type="EMBL" id="CZQE01000017">
    <property type="protein sequence ID" value="CUS43208.1"/>
    <property type="molecule type" value="Genomic_DNA"/>
</dbReference>
<accession>A0A160TGU6</accession>
<reference evidence="3" key="1">
    <citation type="submission" date="2015-10" db="EMBL/GenBank/DDBJ databases">
        <authorList>
            <person name="Gilbert D.G."/>
        </authorList>
    </citation>
    <scope>NUCLEOTIDE SEQUENCE</scope>
</reference>
<keyword evidence="2" id="KW-1133">Transmembrane helix</keyword>
<evidence type="ECO:0000256" key="1">
    <source>
        <dbReference type="SAM" id="MobiDB-lite"/>
    </source>
</evidence>
<feature type="compositionally biased region" description="Low complexity" evidence="1">
    <location>
        <begin position="1"/>
        <end position="19"/>
    </location>
</feature>
<feature type="transmembrane region" description="Helical" evidence="2">
    <location>
        <begin position="42"/>
        <end position="65"/>
    </location>
</feature>
<organism evidence="3">
    <name type="scientific">hydrothermal vent metagenome</name>
    <dbReference type="NCBI Taxonomy" id="652676"/>
    <lineage>
        <taxon>unclassified sequences</taxon>
        <taxon>metagenomes</taxon>
        <taxon>ecological metagenomes</taxon>
    </lineage>
</organism>
<sequence>MATAAKKPTAPRKPAAARKPAARKAPVRAKNGTFAGKSTSRWGAAAIVGGVAAVGAAATAALYAFRDRLPVDFDTLLHRDSAHQADGTDSSASFEARIADEGTIPTRSRA</sequence>
<keyword evidence="2" id="KW-0472">Membrane</keyword>
<evidence type="ECO:0000313" key="3">
    <source>
        <dbReference type="EMBL" id="CUS43208.1"/>
    </source>
</evidence>